<proteinExistence type="predicted"/>
<keyword evidence="2" id="KW-1185">Reference proteome</keyword>
<dbReference type="AlphaFoldDB" id="A0AAD6PYA1"/>
<organism evidence="1 2">
    <name type="scientific">Populus alba x Populus x berolinensis</name>
    <dbReference type="NCBI Taxonomy" id="444605"/>
    <lineage>
        <taxon>Eukaryota</taxon>
        <taxon>Viridiplantae</taxon>
        <taxon>Streptophyta</taxon>
        <taxon>Embryophyta</taxon>
        <taxon>Tracheophyta</taxon>
        <taxon>Spermatophyta</taxon>
        <taxon>Magnoliopsida</taxon>
        <taxon>eudicotyledons</taxon>
        <taxon>Gunneridae</taxon>
        <taxon>Pentapetalae</taxon>
        <taxon>rosids</taxon>
        <taxon>fabids</taxon>
        <taxon>Malpighiales</taxon>
        <taxon>Salicaceae</taxon>
        <taxon>Saliceae</taxon>
        <taxon>Populus</taxon>
    </lineage>
</organism>
<sequence length="44" mass="4958">MNLTFDDVQVVIVIKIDYNEHLGEGYDPKVVPIIKDISFDGIHG</sequence>
<protein>
    <submittedName>
        <fullName evidence="1">Uncharacterized protein</fullName>
    </submittedName>
</protein>
<accession>A0AAD6PYA1</accession>
<comment type="caution">
    <text evidence="1">The sequence shown here is derived from an EMBL/GenBank/DDBJ whole genome shotgun (WGS) entry which is preliminary data.</text>
</comment>
<evidence type="ECO:0000313" key="2">
    <source>
        <dbReference type="Proteomes" id="UP001164929"/>
    </source>
</evidence>
<name>A0AAD6PYA1_9ROSI</name>
<dbReference type="Proteomes" id="UP001164929">
    <property type="component" value="Chromosome 15"/>
</dbReference>
<evidence type="ECO:0000313" key="1">
    <source>
        <dbReference type="EMBL" id="KAJ6970373.1"/>
    </source>
</evidence>
<dbReference type="EMBL" id="JAQIZT010000015">
    <property type="protein sequence ID" value="KAJ6970373.1"/>
    <property type="molecule type" value="Genomic_DNA"/>
</dbReference>
<reference evidence="1" key="1">
    <citation type="journal article" date="2023" name="Mol. Ecol. Resour.">
        <title>Chromosome-level genome assembly of a triploid poplar Populus alba 'Berolinensis'.</title>
        <authorList>
            <person name="Chen S."/>
            <person name="Yu Y."/>
            <person name="Wang X."/>
            <person name="Wang S."/>
            <person name="Zhang T."/>
            <person name="Zhou Y."/>
            <person name="He R."/>
            <person name="Meng N."/>
            <person name="Wang Y."/>
            <person name="Liu W."/>
            <person name="Liu Z."/>
            <person name="Liu J."/>
            <person name="Guo Q."/>
            <person name="Huang H."/>
            <person name="Sederoff R.R."/>
            <person name="Wang G."/>
            <person name="Qu G."/>
            <person name="Chen S."/>
        </authorList>
    </citation>
    <scope>NUCLEOTIDE SEQUENCE</scope>
    <source>
        <strain evidence="1">SC-2020</strain>
    </source>
</reference>
<gene>
    <name evidence="1" type="ORF">NC653_034843</name>
</gene>